<dbReference type="EMBL" id="CM003535">
    <property type="protein sequence ID" value="RCV38141.1"/>
    <property type="molecule type" value="Genomic_DNA"/>
</dbReference>
<name>A0A368S6Y4_SETIT</name>
<dbReference type="PANTHER" id="PTHR23274:SF53">
    <property type="entry name" value="ATP-DEPENDENT DNA HELICASE"/>
    <property type="match status" value="1"/>
</dbReference>
<feature type="domain" description="DNA helicase Pif1-like 2B" evidence="1">
    <location>
        <begin position="138"/>
        <end position="184"/>
    </location>
</feature>
<dbReference type="Pfam" id="PF21530">
    <property type="entry name" value="Pif1_2B_dom"/>
    <property type="match status" value="1"/>
</dbReference>
<dbReference type="InterPro" id="IPR027417">
    <property type="entry name" value="P-loop_NTPase"/>
</dbReference>
<reference evidence="2" key="1">
    <citation type="journal article" date="2012" name="Nat. Biotechnol.">
        <title>Reference genome sequence of the model plant Setaria.</title>
        <authorList>
            <person name="Bennetzen J.L."/>
            <person name="Schmutz J."/>
            <person name="Wang H."/>
            <person name="Percifield R."/>
            <person name="Hawkins J."/>
            <person name="Pontaroli A.C."/>
            <person name="Estep M."/>
            <person name="Feng L."/>
            <person name="Vaughn J.N."/>
            <person name="Grimwood J."/>
            <person name="Jenkins J."/>
            <person name="Barry K."/>
            <person name="Lindquist E."/>
            <person name="Hellsten U."/>
            <person name="Deshpande S."/>
            <person name="Wang X."/>
            <person name="Wu X."/>
            <person name="Mitros T."/>
            <person name="Triplett J."/>
            <person name="Yang X."/>
            <person name="Ye C.Y."/>
            <person name="Mauro-Herrera M."/>
            <person name="Wang L."/>
            <person name="Li P."/>
            <person name="Sharma M."/>
            <person name="Sharma R."/>
            <person name="Ronald P.C."/>
            <person name="Panaud O."/>
            <person name="Kellogg E.A."/>
            <person name="Brutnell T.P."/>
            <person name="Doust A.N."/>
            <person name="Tuskan G.A."/>
            <person name="Rokhsar D."/>
            <person name="Devos K.M."/>
        </authorList>
    </citation>
    <scope>NUCLEOTIDE SEQUENCE [LARGE SCALE GENOMIC DNA]</scope>
    <source>
        <strain evidence="2">Yugu1</strain>
    </source>
</reference>
<dbReference type="Gene3D" id="3.40.50.300">
    <property type="entry name" value="P-loop containing nucleotide triphosphate hydrolases"/>
    <property type="match status" value="1"/>
</dbReference>
<proteinExistence type="predicted"/>
<dbReference type="PANTHER" id="PTHR23274">
    <property type="entry name" value="DNA HELICASE-RELATED"/>
    <property type="match status" value="1"/>
</dbReference>
<dbReference type="OrthoDB" id="668913at2759"/>
<dbReference type="InterPro" id="IPR049163">
    <property type="entry name" value="Pif1-like_2B_dom"/>
</dbReference>
<reference evidence="2" key="2">
    <citation type="submission" date="2015-07" db="EMBL/GenBank/DDBJ databases">
        <authorList>
            <person name="Noorani M."/>
        </authorList>
    </citation>
    <scope>NUCLEOTIDE SEQUENCE</scope>
    <source>
        <strain evidence="2">Yugu1</strain>
    </source>
</reference>
<organism evidence="2">
    <name type="scientific">Setaria italica</name>
    <name type="common">Foxtail millet</name>
    <name type="synonym">Panicum italicum</name>
    <dbReference type="NCBI Taxonomy" id="4555"/>
    <lineage>
        <taxon>Eukaryota</taxon>
        <taxon>Viridiplantae</taxon>
        <taxon>Streptophyta</taxon>
        <taxon>Embryophyta</taxon>
        <taxon>Tracheophyta</taxon>
        <taxon>Spermatophyta</taxon>
        <taxon>Magnoliopsida</taxon>
        <taxon>Liliopsida</taxon>
        <taxon>Poales</taxon>
        <taxon>Poaceae</taxon>
        <taxon>PACMAD clade</taxon>
        <taxon>Panicoideae</taxon>
        <taxon>Panicodae</taxon>
        <taxon>Paniceae</taxon>
        <taxon>Cenchrinae</taxon>
        <taxon>Setaria</taxon>
    </lineage>
</organism>
<dbReference type="SUPFAM" id="SSF52540">
    <property type="entry name" value="P-loop containing nucleoside triphosphate hydrolases"/>
    <property type="match status" value="1"/>
</dbReference>
<accession>A0A368S6Y4</accession>
<sequence length="307" mass="34369">MNMRLVIDCLDSVAKEEISKFSDWVLLVGDGTLPIVSRALGDYGAWIQIPDDMLIVTTAGDRIRGMIDVVYDNFSFNFKDETYLCKRAIVSPSNDVADEMNSAMILIVPGERKEYLSFDCVSKCSDTVGNVDLLYTVEFLNSLKVNHFLDHCLVLKVGVQVMLLRNLNQMAGLCNGTRLIITNLANRILEARISTGSNIGDIVYVPRIVLSARNKKWPFTLQRRQFPIRVCYAMTITKSQGQTLLAVGLYLRNPGFSHDKLYVGVSRVTSKRGLKIFVEDGDNGCGKYTKNIVYPEVFASPRRSLSS</sequence>
<evidence type="ECO:0000313" key="2">
    <source>
        <dbReference type="EMBL" id="RCV38141.1"/>
    </source>
</evidence>
<protein>
    <recommendedName>
        <fullName evidence="1">DNA helicase Pif1-like 2B domain-containing protein</fullName>
    </recommendedName>
</protein>
<dbReference type="AlphaFoldDB" id="A0A368S6Y4"/>
<evidence type="ECO:0000259" key="1">
    <source>
        <dbReference type="Pfam" id="PF21530"/>
    </source>
</evidence>
<dbReference type="STRING" id="4555.A0A368S6Y4"/>
<gene>
    <name evidence="2" type="ORF">SETIT_8G118700v2</name>
</gene>